<dbReference type="InterPro" id="IPR004090">
    <property type="entry name" value="Chemotax_Me-accpt_rcpt"/>
</dbReference>
<evidence type="ECO:0000256" key="5">
    <source>
        <dbReference type="SAM" id="Coils"/>
    </source>
</evidence>
<dbReference type="GO" id="GO:0007165">
    <property type="term" value="P:signal transduction"/>
    <property type="evidence" value="ECO:0007669"/>
    <property type="project" value="UniProtKB-KW"/>
</dbReference>
<name>A0A848FG22_9BURK</name>
<evidence type="ECO:0000256" key="6">
    <source>
        <dbReference type="SAM" id="MobiDB-lite"/>
    </source>
</evidence>
<dbReference type="Pfam" id="PF12729">
    <property type="entry name" value="4HB_MCP_1"/>
    <property type="match status" value="1"/>
</dbReference>
<protein>
    <submittedName>
        <fullName evidence="10">HAMP domain-containing protein</fullName>
    </submittedName>
</protein>
<keyword evidence="5" id="KW-0175">Coiled coil</keyword>
<evidence type="ECO:0000256" key="1">
    <source>
        <dbReference type="ARBA" id="ARBA00004370"/>
    </source>
</evidence>
<keyword evidence="11" id="KW-1185">Reference proteome</keyword>
<dbReference type="InterPro" id="IPR024478">
    <property type="entry name" value="HlyB_4HB_MCP"/>
</dbReference>
<dbReference type="SMART" id="SM00304">
    <property type="entry name" value="HAMP"/>
    <property type="match status" value="1"/>
</dbReference>
<dbReference type="SMART" id="SM00283">
    <property type="entry name" value="MA"/>
    <property type="match status" value="1"/>
</dbReference>
<keyword evidence="7" id="KW-0812">Transmembrane</keyword>
<dbReference type="InterPro" id="IPR004089">
    <property type="entry name" value="MCPsignal_dom"/>
</dbReference>
<dbReference type="FunFam" id="1.10.287.950:FF:000001">
    <property type="entry name" value="Methyl-accepting chemotaxis sensory transducer"/>
    <property type="match status" value="1"/>
</dbReference>
<evidence type="ECO:0000313" key="10">
    <source>
        <dbReference type="EMBL" id="NML17203.1"/>
    </source>
</evidence>
<proteinExistence type="inferred from homology"/>
<dbReference type="AlphaFoldDB" id="A0A848FG22"/>
<evidence type="ECO:0000256" key="4">
    <source>
        <dbReference type="PROSITE-ProRule" id="PRU00284"/>
    </source>
</evidence>
<evidence type="ECO:0000256" key="2">
    <source>
        <dbReference type="ARBA" id="ARBA00022481"/>
    </source>
</evidence>
<dbReference type="GO" id="GO:0004888">
    <property type="term" value="F:transmembrane signaling receptor activity"/>
    <property type="evidence" value="ECO:0007669"/>
    <property type="project" value="InterPro"/>
</dbReference>
<organism evidence="10 11">
    <name type="scientific">Azohydromonas caseinilytica</name>
    <dbReference type="NCBI Taxonomy" id="2728836"/>
    <lineage>
        <taxon>Bacteria</taxon>
        <taxon>Pseudomonadati</taxon>
        <taxon>Pseudomonadota</taxon>
        <taxon>Betaproteobacteria</taxon>
        <taxon>Burkholderiales</taxon>
        <taxon>Sphaerotilaceae</taxon>
        <taxon>Azohydromonas</taxon>
    </lineage>
</organism>
<dbReference type="InterPro" id="IPR051310">
    <property type="entry name" value="MCP_chemotaxis"/>
</dbReference>
<dbReference type="Gene3D" id="6.10.340.10">
    <property type="match status" value="1"/>
</dbReference>
<gene>
    <name evidence="10" type="ORF">HHL10_19705</name>
</gene>
<evidence type="ECO:0000259" key="8">
    <source>
        <dbReference type="PROSITE" id="PS50111"/>
    </source>
</evidence>
<dbReference type="PRINTS" id="PR00260">
    <property type="entry name" value="CHEMTRNSDUCR"/>
</dbReference>
<evidence type="ECO:0000313" key="11">
    <source>
        <dbReference type="Proteomes" id="UP000574067"/>
    </source>
</evidence>
<dbReference type="PROSITE" id="PS50885">
    <property type="entry name" value="HAMP"/>
    <property type="match status" value="1"/>
</dbReference>
<reference evidence="10 11" key="1">
    <citation type="submission" date="2020-04" db="EMBL/GenBank/DDBJ databases">
        <title>Azohydromonas sp. isolated from soil.</title>
        <authorList>
            <person name="Dahal R.H."/>
        </authorList>
    </citation>
    <scope>NUCLEOTIDE SEQUENCE [LARGE SCALE GENOMIC DNA]</scope>
    <source>
        <strain evidence="10 11">G-1-1-14</strain>
    </source>
</reference>
<keyword evidence="2" id="KW-0488">Methylation</keyword>
<dbReference type="GO" id="GO:0006935">
    <property type="term" value="P:chemotaxis"/>
    <property type="evidence" value="ECO:0007669"/>
    <property type="project" value="InterPro"/>
</dbReference>
<feature type="compositionally biased region" description="Basic and acidic residues" evidence="6">
    <location>
        <begin position="543"/>
        <end position="553"/>
    </location>
</feature>
<feature type="domain" description="Methyl-accepting transducer" evidence="8">
    <location>
        <begin position="269"/>
        <end position="498"/>
    </location>
</feature>
<keyword evidence="7" id="KW-1133">Transmembrane helix</keyword>
<dbReference type="EMBL" id="JABBFW010000016">
    <property type="protein sequence ID" value="NML17203.1"/>
    <property type="molecule type" value="Genomic_DNA"/>
</dbReference>
<dbReference type="PANTHER" id="PTHR43531">
    <property type="entry name" value="PROTEIN ICFG"/>
    <property type="match status" value="1"/>
</dbReference>
<evidence type="ECO:0000256" key="7">
    <source>
        <dbReference type="SAM" id="Phobius"/>
    </source>
</evidence>
<keyword evidence="7" id="KW-0472">Membrane</keyword>
<dbReference type="Proteomes" id="UP000574067">
    <property type="component" value="Unassembled WGS sequence"/>
</dbReference>
<dbReference type="Pfam" id="PF00015">
    <property type="entry name" value="MCPsignal"/>
    <property type="match status" value="1"/>
</dbReference>
<feature type="domain" description="HAMP" evidence="9">
    <location>
        <begin position="212"/>
        <end position="264"/>
    </location>
</feature>
<comment type="caution">
    <text evidence="10">The sequence shown here is derived from an EMBL/GenBank/DDBJ whole genome shotgun (WGS) entry which is preliminary data.</text>
</comment>
<dbReference type="Gene3D" id="1.10.287.950">
    <property type="entry name" value="Methyl-accepting chemotaxis protein"/>
    <property type="match status" value="1"/>
</dbReference>
<dbReference type="RefSeq" id="WP_169162110.1">
    <property type="nucleotide sequence ID" value="NZ_JABBFW010000016.1"/>
</dbReference>
<feature type="transmembrane region" description="Helical" evidence="7">
    <location>
        <begin position="12"/>
        <end position="32"/>
    </location>
</feature>
<dbReference type="GO" id="GO:0005886">
    <property type="term" value="C:plasma membrane"/>
    <property type="evidence" value="ECO:0007669"/>
    <property type="project" value="TreeGrafter"/>
</dbReference>
<accession>A0A848FG22</accession>
<dbReference type="InterPro" id="IPR003660">
    <property type="entry name" value="HAMP_dom"/>
</dbReference>
<dbReference type="PANTHER" id="PTHR43531:SF14">
    <property type="entry name" value="METHYL-ACCEPTING CHEMOTAXIS PROTEIN I-RELATED"/>
    <property type="match status" value="1"/>
</dbReference>
<comment type="similarity">
    <text evidence="3">Belongs to the methyl-accepting chemotaxis (MCP) protein family.</text>
</comment>
<dbReference type="CDD" id="cd06225">
    <property type="entry name" value="HAMP"/>
    <property type="match status" value="1"/>
</dbReference>
<keyword evidence="4" id="KW-0807">Transducer</keyword>
<dbReference type="SUPFAM" id="SSF58104">
    <property type="entry name" value="Methyl-accepting chemotaxis protein (MCP) signaling domain"/>
    <property type="match status" value="1"/>
</dbReference>
<feature type="region of interest" description="Disordered" evidence="6">
    <location>
        <begin position="519"/>
        <end position="581"/>
    </location>
</feature>
<dbReference type="PROSITE" id="PS50111">
    <property type="entry name" value="CHEMOTAXIS_TRANSDUC_2"/>
    <property type="match status" value="1"/>
</dbReference>
<dbReference type="CDD" id="cd11386">
    <property type="entry name" value="MCP_signal"/>
    <property type="match status" value="1"/>
</dbReference>
<feature type="coiled-coil region" evidence="5">
    <location>
        <begin position="487"/>
        <end position="514"/>
    </location>
</feature>
<dbReference type="InterPro" id="IPR047347">
    <property type="entry name" value="YvaQ-like_sensor"/>
</dbReference>
<evidence type="ECO:0000256" key="3">
    <source>
        <dbReference type="ARBA" id="ARBA00029447"/>
    </source>
</evidence>
<comment type="subcellular location">
    <subcellularLocation>
        <location evidence="1">Membrane</location>
    </subcellularLocation>
</comment>
<feature type="transmembrane region" description="Helical" evidence="7">
    <location>
        <begin position="191"/>
        <end position="210"/>
    </location>
</feature>
<evidence type="ECO:0000259" key="9">
    <source>
        <dbReference type="PROSITE" id="PS50885"/>
    </source>
</evidence>
<feature type="compositionally biased region" description="Polar residues" evidence="6">
    <location>
        <begin position="521"/>
        <end position="533"/>
    </location>
</feature>
<dbReference type="CDD" id="cd19411">
    <property type="entry name" value="MCP2201-like_sensor"/>
    <property type="match status" value="1"/>
</dbReference>
<dbReference type="Pfam" id="PF00672">
    <property type="entry name" value="HAMP"/>
    <property type="match status" value="1"/>
</dbReference>
<sequence length="581" mass="62242">MRLADFKIGQRLGTSFCLVTLMTVASSGLALYKLSEIERNMEVVVKENNVAAAYSRTMNDVLHNANRILPTLVLLKDGAEKEKLKQELTDIRQIYDISRTALDDLPSSDEFKALLKRLDEVRDAVRPINNRVFELVLADQGDEAIALLQQEARPKTLQWQALIEETMRLQDAANWKSFDEATASYVAARNMLIGSTLAMLALSALLGWLITRSITRPLRRACEIAQHVAGGDLTVDVRAEGRDETAQLLSALSNMQVQLTATVGNVRNNAEGVASASAQIAQGNQDLSQRTEQQASSLEQTASAMEELGSTVKHNADNASQANQLAQGASDVAIKGGTVVAQVVDTMRGIKESSHKIADIIGVIDSIAFQTNILALNAAVEAARAGEHGRGFAVVAGEVRSLAQRSATAAKEIKSLITDSVDRVDHGSGLADQAGRTMEEVVAAIKRVTDLMGEISSASVEQSKGVAQVGNAMTQMDHATQQNAALVEQSAAAAESLREQAQRLLRAVAAFRLEQDLGTPAASNEASIGSPSTAADHGTGWDGAERRGPDRAHNVMRPDFSRGQAQGDDPALRTGTHERKA</sequence>